<reference evidence="1 2" key="1">
    <citation type="submission" date="2021-06" db="EMBL/GenBank/DDBJ databases">
        <authorList>
            <person name="Kallberg Y."/>
            <person name="Tangrot J."/>
            <person name="Rosling A."/>
        </authorList>
    </citation>
    <scope>NUCLEOTIDE SEQUENCE [LARGE SCALE GENOMIC DNA]</scope>
    <source>
        <strain evidence="1 2">120-4 pot B 10/14</strain>
    </source>
</reference>
<dbReference type="EMBL" id="CAJVQB010042604">
    <property type="protein sequence ID" value="CAG8830536.1"/>
    <property type="molecule type" value="Genomic_DNA"/>
</dbReference>
<accession>A0ABN7WFT3</accession>
<keyword evidence="2" id="KW-1185">Reference proteome</keyword>
<protein>
    <submittedName>
        <fullName evidence="1">35166_t:CDS:1</fullName>
    </submittedName>
</protein>
<dbReference type="Proteomes" id="UP000789901">
    <property type="component" value="Unassembled WGS sequence"/>
</dbReference>
<feature type="non-terminal residue" evidence="1">
    <location>
        <position position="1"/>
    </location>
</feature>
<organism evidence="1 2">
    <name type="scientific">Gigaspora margarita</name>
    <dbReference type="NCBI Taxonomy" id="4874"/>
    <lineage>
        <taxon>Eukaryota</taxon>
        <taxon>Fungi</taxon>
        <taxon>Fungi incertae sedis</taxon>
        <taxon>Mucoromycota</taxon>
        <taxon>Glomeromycotina</taxon>
        <taxon>Glomeromycetes</taxon>
        <taxon>Diversisporales</taxon>
        <taxon>Gigasporaceae</taxon>
        <taxon>Gigaspora</taxon>
    </lineage>
</organism>
<sequence>NEIEHRSPTINCRQCGPSAPAHEQCYQCYKKLPAIVHSAYYISPIPIPMASVGQWSQIGSIAQRWPFGIGI</sequence>
<gene>
    <name evidence="1" type="ORF">GMARGA_LOCUS30355</name>
</gene>
<comment type="caution">
    <text evidence="1">The sequence shown here is derived from an EMBL/GenBank/DDBJ whole genome shotgun (WGS) entry which is preliminary data.</text>
</comment>
<evidence type="ECO:0000313" key="1">
    <source>
        <dbReference type="EMBL" id="CAG8830536.1"/>
    </source>
</evidence>
<evidence type="ECO:0000313" key="2">
    <source>
        <dbReference type="Proteomes" id="UP000789901"/>
    </source>
</evidence>
<name>A0ABN7WFT3_GIGMA</name>
<feature type="non-terminal residue" evidence="1">
    <location>
        <position position="71"/>
    </location>
</feature>
<proteinExistence type="predicted"/>